<feature type="region of interest" description="Disordered" evidence="1">
    <location>
        <begin position="387"/>
        <end position="415"/>
    </location>
</feature>
<accession>A0A9P3G672</accession>
<keyword evidence="3" id="KW-1185">Reference proteome</keyword>
<dbReference type="OrthoDB" id="3263050at2759"/>
<proteinExistence type="predicted"/>
<name>A0A9P3G672_9APHY</name>
<feature type="compositionally biased region" description="Pro residues" evidence="1">
    <location>
        <begin position="393"/>
        <end position="406"/>
    </location>
</feature>
<gene>
    <name evidence="2" type="ORF">PsYK624_050540</name>
</gene>
<reference evidence="2 3" key="1">
    <citation type="submission" date="2021-08" db="EMBL/GenBank/DDBJ databases">
        <title>Draft Genome Sequence of Phanerochaete sordida strain YK-624.</title>
        <authorList>
            <person name="Mori T."/>
            <person name="Dohra H."/>
            <person name="Suzuki T."/>
            <person name="Kawagishi H."/>
            <person name="Hirai H."/>
        </authorList>
    </citation>
    <scope>NUCLEOTIDE SEQUENCE [LARGE SCALE GENOMIC DNA]</scope>
    <source>
        <strain evidence="2 3">YK-624</strain>
    </source>
</reference>
<comment type="caution">
    <text evidence="2">The sequence shown here is derived from an EMBL/GenBank/DDBJ whole genome shotgun (WGS) entry which is preliminary data.</text>
</comment>
<organism evidence="2 3">
    <name type="scientific">Phanerochaete sordida</name>
    <dbReference type="NCBI Taxonomy" id="48140"/>
    <lineage>
        <taxon>Eukaryota</taxon>
        <taxon>Fungi</taxon>
        <taxon>Dikarya</taxon>
        <taxon>Basidiomycota</taxon>
        <taxon>Agaricomycotina</taxon>
        <taxon>Agaricomycetes</taxon>
        <taxon>Polyporales</taxon>
        <taxon>Phanerochaetaceae</taxon>
        <taxon>Phanerochaete</taxon>
    </lineage>
</organism>
<evidence type="ECO:0000313" key="2">
    <source>
        <dbReference type="EMBL" id="GJE88966.1"/>
    </source>
</evidence>
<evidence type="ECO:0000313" key="3">
    <source>
        <dbReference type="Proteomes" id="UP000703269"/>
    </source>
</evidence>
<sequence length="538" mass="60077">MPAESSAPASASAPSFAMVPQEVLEHIAFFAATDGMLGPPAGIVPLLTLNRTTHDALAFHNNPYLYARIFAEKYDTDAPARRLGLAALPATALAEELQRRSLVLKRIRARTDSRAPDAAADKHLGRILWTAFLMVLENDGRNERQLREYARMHDWLREYLFDAHGASQVFQTIRVADRWITETEQMSLALWLFWYLLQPEDYLKNDALFRTVSGTLKVIALGAHKYPSCYPDWVDFIPRGAPHVPTVVKHYSSELRLVAPPAAPAAILAYLTLVNKLSASLSTDHQNYQKPIVPQLDVDRTLHTSAERDCEWARLRNLAEPKILLRPTMAGAFTPGSLEGVWEGVFTYTEFTSYAGLLSGGPPSVLQRGLVAQHRQTIKVREWHFVAPEPDPDAPPPADPPRPLGPGNPSRGYVPDGIEISEHSDRLEILLAGNRRPVVYLSWAAVKKQGLQARVQDVFLTGEGHSAWGEFQLVGRVRPSDGYISLSKEYTDGDRGKWLYRAYMFGTTNGNLAGRWRDTLSPAHVDGYEGTWVACRRR</sequence>
<evidence type="ECO:0000256" key="1">
    <source>
        <dbReference type="SAM" id="MobiDB-lite"/>
    </source>
</evidence>
<dbReference type="EMBL" id="BPQB01000011">
    <property type="protein sequence ID" value="GJE88966.1"/>
    <property type="molecule type" value="Genomic_DNA"/>
</dbReference>
<dbReference type="Proteomes" id="UP000703269">
    <property type="component" value="Unassembled WGS sequence"/>
</dbReference>
<protein>
    <submittedName>
        <fullName evidence="2">Uncharacterized protein</fullName>
    </submittedName>
</protein>
<dbReference type="AlphaFoldDB" id="A0A9P3G672"/>